<protein>
    <recommendedName>
        <fullName evidence="2">histidine kinase</fullName>
        <ecNumber evidence="2">2.7.13.3</ecNumber>
    </recommendedName>
</protein>
<dbReference type="SMART" id="SM00448">
    <property type="entry name" value="REC"/>
    <property type="match status" value="1"/>
</dbReference>
<reference evidence="10 11" key="2">
    <citation type="journal article" date="2011" name="ISME J.">
        <title>RNA-seq reveals cooperative metabolic interactions between two termite-gut spirochete species in co-culture.</title>
        <authorList>
            <person name="Rosenthal A.Z."/>
            <person name="Matson E.G."/>
            <person name="Eldar A."/>
            <person name="Leadbetter J.R."/>
        </authorList>
    </citation>
    <scope>NUCLEOTIDE SEQUENCE [LARGE SCALE GENOMIC DNA]</scope>
    <source>
        <strain evidence="11">ATCC BAA-888 / DSM 13862 / ZAS-9</strain>
    </source>
</reference>
<dbReference type="InterPro" id="IPR005467">
    <property type="entry name" value="His_kinase_dom"/>
</dbReference>
<evidence type="ECO:0000256" key="4">
    <source>
        <dbReference type="ARBA" id="ARBA00023012"/>
    </source>
</evidence>
<dbReference type="CDD" id="cd16922">
    <property type="entry name" value="HATPase_EvgS-ArcB-TorS-like"/>
    <property type="match status" value="1"/>
</dbReference>
<dbReference type="PANTHER" id="PTHR45339:SF1">
    <property type="entry name" value="HYBRID SIGNAL TRANSDUCTION HISTIDINE KINASE J"/>
    <property type="match status" value="1"/>
</dbReference>
<dbReference type="InterPro" id="IPR001789">
    <property type="entry name" value="Sig_transdc_resp-reg_receiver"/>
</dbReference>
<dbReference type="FunCoup" id="F5YFA6">
    <property type="interactions" value="303"/>
</dbReference>
<feature type="transmembrane region" description="Helical" evidence="7">
    <location>
        <begin position="22"/>
        <end position="43"/>
    </location>
</feature>
<dbReference type="SMART" id="SM00388">
    <property type="entry name" value="HisKA"/>
    <property type="match status" value="1"/>
</dbReference>
<dbReference type="InParanoid" id="F5YFA6"/>
<evidence type="ECO:0000259" key="8">
    <source>
        <dbReference type="PROSITE" id="PS50109"/>
    </source>
</evidence>
<dbReference type="Gene3D" id="1.10.287.130">
    <property type="match status" value="1"/>
</dbReference>
<keyword evidence="7" id="KW-0472">Membrane</keyword>
<dbReference type="PANTHER" id="PTHR45339">
    <property type="entry name" value="HYBRID SIGNAL TRANSDUCTION HISTIDINE KINASE J"/>
    <property type="match status" value="1"/>
</dbReference>
<dbReference type="InterPro" id="IPR003661">
    <property type="entry name" value="HisK_dim/P_dom"/>
</dbReference>
<dbReference type="PROSITE" id="PS50110">
    <property type="entry name" value="RESPONSE_REGULATORY"/>
    <property type="match status" value="1"/>
</dbReference>
<accession>F5YFA6</accession>
<feature type="domain" description="Response regulatory" evidence="9">
    <location>
        <begin position="657"/>
        <end position="791"/>
    </location>
</feature>
<dbReference type="Pfam" id="PF00072">
    <property type="entry name" value="Response_reg"/>
    <property type="match status" value="1"/>
</dbReference>
<evidence type="ECO:0000256" key="2">
    <source>
        <dbReference type="ARBA" id="ARBA00012438"/>
    </source>
</evidence>
<dbReference type="Pfam" id="PF02518">
    <property type="entry name" value="HATPase_c"/>
    <property type="match status" value="1"/>
</dbReference>
<feature type="domain" description="Histidine kinase" evidence="8">
    <location>
        <begin position="402"/>
        <end position="624"/>
    </location>
</feature>
<dbReference type="HOGENOM" id="CLU_000445_114_21_12"/>
<reference evidence="11" key="1">
    <citation type="submission" date="2009-12" db="EMBL/GenBank/DDBJ databases">
        <title>Complete sequence of Treponema azotonutricium strain ZAS-9.</title>
        <authorList>
            <person name="Tetu S.G."/>
            <person name="Matson E."/>
            <person name="Ren Q."/>
            <person name="Seshadri R."/>
            <person name="Elbourne L."/>
            <person name="Hassan K.A."/>
            <person name="Durkin A."/>
            <person name="Radune D."/>
            <person name="Mohamoud Y."/>
            <person name="Shay R."/>
            <person name="Jin S."/>
            <person name="Zhang X."/>
            <person name="Lucey K."/>
            <person name="Ballor N.R."/>
            <person name="Ottesen E."/>
            <person name="Rosenthal R."/>
            <person name="Allen A."/>
            <person name="Leadbetter J.R."/>
            <person name="Paulsen I.T."/>
        </authorList>
    </citation>
    <scope>NUCLEOTIDE SEQUENCE [LARGE SCALE GENOMIC DNA]</scope>
    <source>
        <strain evidence="11">ATCC BAA-888 / DSM 13862 / ZAS-9</strain>
    </source>
</reference>
<dbReference type="Gene3D" id="3.40.50.2300">
    <property type="match status" value="1"/>
</dbReference>
<dbReference type="InterPro" id="IPR004358">
    <property type="entry name" value="Sig_transdc_His_kin-like_C"/>
</dbReference>
<feature type="transmembrane region" description="Helical" evidence="7">
    <location>
        <begin position="300"/>
        <end position="323"/>
    </location>
</feature>
<organism evidence="10 11">
    <name type="scientific">Leadbettera azotonutricia (strain ATCC BAA-888 / DSM 13862 / ZAS-9)</name>
    <name type="common">Treponema azotonutricium</name>
    <dbReference type="NCBI Taxonomy" id="545695"/>
    <lineage>
        <taxon>Bacteria</taxon>
        <taxon>Pseudomonadati</taxon>
        <taxon>Spirochaetota</taxon>
        <taxon>Spirochaetia</taxon>
        <taxon>Spirochaetales</taxon>
        <taxon>Breznakiellaceae</taxon>
        <taxon>Leadbettera</taxon>
    </lineage>
</organism>
<dbReference type="SUPFAM" id="SSF47384">
    <property type="entry name" value="Homodimeric domain of signal transducing histidine kinase"/>
    <property type="match status" value="1"/>
</dbReference>
<evidence type="ECO:0000313" key="11">
    <source>
        <dbReference type="Proteomes" id="UP000009222"/>
    </source>
</evidence>
<feature type="region of interest" description="Disordered" evidence="6">
    <location>
        <begin position="627"/>
        <end position="647"/>
    </location>
</feature>
<dbReference type="eggNOG" id="COG0840">
    <property type="taxonomic scope" value="Bacteria"/>
</dbReference>
<name>F5YFA6_LEAAZ</name>
<dbReference type="KEGG" id="taz:TREAZ_1397"/>
<dbReference type="CDD" id="cd00082">
    <property type="entry name" value="HisKA"/>
    <property type="match status" value="1"/>
</dbReference>
<dbReference type="PRINTS" id="PR00344">
    <property type="entry name" value="BCTRLSENSOR"/>
</dbReference>
<evidence type="ECO:0000256" key="3">
    <source>
        <dbReference type="ARBA" id="ARBA00022553"/>
    </source>
</evidence>
<evidence type="ECO:0000256" key="1">
    <source>
        <dbReference type="ARBA" id="ARBA00000085"/>
    </source>
</evidence>
<dbReference type="SMART" id="SM00387">
    <property type="entry name" value="HATPase_c"/>
    <property type="match status" value="1"/>
</dbReference>
<dbReference type="EC" id="2.7.13.3" evidence="2"/>
<dbReference type="CDD" id="cd17546">
    <property type="entry name" value="REC_hyHK_CKI1_RcsC-like"/>
    <property type="match status" value="1"/>
</dbReference>
<dbReference type="eggNOG" id="COG0642">
    <property type="taxonomic scope" value="Bacteria"/>
</dbReference>
<dbReference type="AlphaFoldDB" id="F5YFA6"/>
<feature type="modified residue" description="4-aspartylphosphate" evidence="5">
    <location>
        <position position="708"/>
    </location>
</feature>
<dbReference type="InterPro" id="IPR036890">
    <property type="entry name" value="HATPase_C_sf"/>
</dbReference>
<dbReference type="InterPro" id="IPR011006">
    <property type="entry name" value="CheY-like_superfamily"/>
</dbReference>
<dbReference type="InterPro" id="IPR003594">
    <property type="entry name" value="HATPase_dom"/>
</dbReference>
<evidence type="ECO:0000259" key="9">
    <source>
        <dbReference type="PROSITE" id="PS50110"/>
    </source>
</evidence>
<evidence type="ECO:0000256" key="7">
    <source>
        <dbReference type="SAM" id="Phobius"/>
    </source>
</evidence>
<sequence length="791" mass="88176">MCSEAEPSTGLRVNTVKIRNSVMIPAVILIMVAFISISAVSSINYNSTVHGVMESEMNNMLNAVDNQLVLTNRVIAITLSALDKKNLVLARILANTVAEDDRVLEIEHVNQLAERLGVDEIHVTDEKGVLRWGNRPQFYGLDFSTTDQTRPFMRMLEEPDFELAQEPTPRGSDGRMFQYVGVARRDKPGIVQVGISIEPIDEIRRSMSIQRGIANMIIGRQGGVFILDTEGNIAADNRGILFGKNIRNEVWADPMFESHSGTLDFVYGLEKEWGRFRRSGSSIIVVSMPKSELFSYISRSMLFSSGFGLAVVLVLAAVLYLVLTRLVIRPLGGLNHDMAILLPGSRIRKDKYSETEEFFLLCESINKMLERLDISDGLIRDLRITEEELHRASQAKSDFLSNMSHEMRTPMNAIIGMTSIAKSTSDISRKDYCLAKIEEASTHLLGVINDILDMSKIEADKFELSSTEFDFAETVQKGVNVLTYRMEEKKQNFSLNLDKKIPPFLIGDDQRLMQVVTNLLSNAVKFTPENGGISVNAELINEKDTQSVIQIDVRDSGIGMSKEQQGRLFSSFQQADSGISRKYGGTGLGLAISKRIVEMMGGRIWVESEQGKGSVFSFTVNFERGSPAKEKLPSAGKTPGTDEKEVPAEVDDFSGHSILLAEDVDINREIVQALLEPTGLSIDCAENGQVAVKLFAESPEKYSLVFMDVQMPEMDGYEATRQIRAFEAERLKGLEFAQQTPQQQFKAIPIIAMSANVFKEDIERCLAAGMNDHVGKPLDFEIVLEKLRRYL</sequence>
<dbReference type="SUPFAM" id="SSF55874">
    <property type="entry name" value="ATPase domain of HSP90 chaperone/DNA topoisomerase II/histidine kinase"/>
    <property type="match status" value="1"/>
</dbReference>
<dbReference type="GO" id="GO:0000155">
    <property type="term" value="F:phosphorelay sensor kinase activity"/>
    <property type="evidence" value="ECO:0007669"/>
    <property type="project" value="InterPro"/>
</dbReference>
<keyword evidence="4" id="KW-0902">Two-component regulatory system</keyword>
<evidence type="ECO:0000256" key="5">
    <source>
        <dbReference type="PROSITE-ProRule" id="PRU00169"/>
    </source>
</evidence>
<keyword evidence="7" id="KW-0812">Transmembrane</keyword>
<dbReference type="SUPFAM" id="SSF52172">
    <property type="entry name" value="CheY-like"/>
    <property type="match status" value="1"/>
</dbReference>
<keyword evidence="11" id="KW-1185">Reference proteome</keyword>
<gene>
    <name evidence="10" type="ordered locus">TREAZ_1397</name>
</gene>
<dbReference type="EMBL" id="CP001841">
    <property type="protein sequence ID" value="AEF80462.1"/>
    <property type="molecule type" value="Genomic_DNA"/>
</dbReference>
<dbReference type="FunFam" id="3.30.565.10:FF:000010">
    <property type="entry name" value="Sensor histidine kinase RcsC"/>
    <property type="match status" value="1"/>
</dbReference>
<comment type="catalytic activity">
    <reaction evidence="1">
        <text>ATP + protein L-histidine = ADP + protein N-phospho-L-histidine.</text>
        <dbReference type="EC" id="2.7.13.3"/>
    </reaction>
</comment>
<dbReference type="InterPro" id="IPR036097">
    <property type="entry name" value="HisK_dim/P_sf"/>
</dbReference>
<dbReference type="Proteomes" id="UP000009222">
    <property type="component" value="Chromosome"/>
</dbReference>
<dbReference type="Pfam" id="PF00512">
    <property type="entry name" value="HisKA"/>
    <property type="match status" value="1"/>
</dbReference>
<dbReference type="PROSITE" id="PS50109">
    <property type="entry name" value="HIS_KIN"/>
    <property type="match status" value="1"/>
</dbReference>
<dbReference type="STRING" id="545695.TREAZ_1397"/>
<evidence type="ECO:0000313" key="10">
    <source>
        <dbReference type="EMBL" id="AEF80462.1"/>
    </source>
</evidence>
<evidence type="ECO:0000256" key="6">
    <source>
        <dbReference type="SAM" id="MobiDB-lite"/>
    </source>
</evidence>
<dbReference type="Gene3D" id="3.30.565.10">
    <property type="entry name" value="Histidine kinase-like ATPase, C-terminal domain"/>
    <property type="match status" value="1"/>
</dbReference>
<keyword evidence="3 5" id="KW-0597">Phosphoprotein</keyword>
<proteinExistence type="predicted"/>
<keyword evidence="7" id="KW-1133">Transmembrane helix</keyword>